<feature type="transmembrane region" description="Helical" evidence="2">
    <location>
        <begin position="25"/>
        <end position="44"/>
    </location>
</feature>
<feature type="transmembrane region" description="Helical" evidence="2">
    <location>
        <begin position="56"/>
        <end position="77"/>
    </location>
</feature>
<feature type="region of interest" description="Disordered" evidence="1">
    <location>
        <begin position="155"/>
        <end position="186"/>
    </location>
</feature>
<proteinExistence type="predicted"/>
<protein>
    <submittedName>
        <fullName evidence="3">Uncharacterized protein</fullName>
    </submittedName>
</protein>
<gene>
    <name evidence="3" type="ORF">ODALV1_LOCUS26521</name>
</gene>
<dbReference type="EMBL" id="CAXLJM020000111">
    <property type="protein sequence ID" value="CAL8136598.1"/>
    <property type="molecule type" value="Genomic_DNA"/>
</dbReference>
<evidence type="ECO:0000313" key="4">
    <source>
        <dbReference type="Proteomes" id="UP001642540"/>
    </source>
</evidence>
<comment type="caution">
    <text evidence="3">The sequence shown here is derived from an EMBL/GenBank/DDBJ whole genome shotgun (WGS) entry which is preliminary data.</text>
</comment>
<feature type="transmembrane region" description="Helical" evidence="2">
    <location>
        <begin position="125"/>
        <end position="144"/>
    </location>
</feature>
<organism evidence="3 4">
    <name type="scientific">Orchesella dallaii</name>
    <dbReference type="NCBI Taxonomy" id="48710"/>
    <lineage>
        <taxon>Eukaryota</taxon>
        <taxon>Metazoa</taxon>
        <taxon>Ecdysozoa</taxon>
        <taxon>Arthropoda</taxon>
        <taxon>Hexapoda</taxon>
        <taxon>Collembola</taxon>
        <taxon>Entomobryomorpha</taxon>
        <taxon>Entomobryoidea</taxon>
        <taxon>Orchesellidae</taxon>
        <taxon>Orchesellinae</taxon>
        <taxon>Orchesella</taxon>
    </lineage>
</organism>
<dbReference type="Proteomes" id="UP001642540">
    <property type="component" value="Unassembled WGS sequence"/>
</dbReference>
<evidence type="ECO:0000256" key="2">
    <source>
        <dbReference type="SAM" id="Phobius"/>
    </source>
</evidence>
<evidence type="ECO:0000313" key="3">
    <source>
        <dbReference type="EMBL" id="CAL8136598.1"/>
    </source>
</evidence>
<keyword evidence="4" id="KW-1185">Reference proteome</keyword>
<reference evidence="3 4" key="1">
    <citation type="submission" date="2024-08" db="EMBL/GenBank/DDBJ databases">
        <authorList>
            <person name="Cucini C."/>
            <person name="Frati F."/>
        </authorList>
    </citation>
    <scope>NUCLEOTIDE SEQUENCE [LARGE SCALE GENOMIC DNA]</scope>
</reference>
<keyword evidence="2" id="KW-1133">Transmembrane helix</keyword>
<feature type="transmembrane region" description="Helical" evidence="2">
    <location>
        <begin position="89"/>
        <end position="113"/>
    </location>
</feature>
<keyword evidence="2" id="KW-0812">Transmembrane</keyword>
<sequence>MSKNAKTADADLHPVTTTMSDPSPLFLVATFVEMSAGIFATTRASFLNEKAGTEAYVLFAVYLGFAALLLYCIGQDIRSHLKGYGSSGYWILAVSTMVTGCTFCTLISSQFTFPFGPHPILERDVLSALVVYLLAANFPTLLLITCRPDMLKWDNEDSEDEESGKPKQEAAGETGRDNLKGKIPSSCSTLDMEPTCDVRVV</sequence>
<evidence type="ECO:0000256" key="1">
    <source>
        <dbReference type="SAM" id="MobiDB-lite"/>
    </source>
</evidence>
<accession>A0ABP1RV27</accession>
<feature type="compositionally biased region" description="Basic and acidic residues" evidence="1">
    <location>
        <begin position="163"/>
        <end position="180"/>
    </location>
</feature>
<keyword evidence="2" id="KW-0472">Membrane</keyword>
<name>A0ABP1RV27_9HEXA</name>